<evidence type="ECO:0000256" key="5">
    <source>
        <dbReference type="SAM" id="MobiDB-lite"/>
    </source>
</evidence>
<reference evidence="7 8" key="1">
    <citation type="submission" date="2018-07" db="EMBL/GenBank/DDBJ databases">
        <authorList>
            <person name="Quirk P.G."/>
            <person name="Krulwich T.A."/>
        </authorList>
    </citation>
    <scope>NUCLEOTIDE SEQUENCE [LARGE SCALE GENOMIC DNA]</scope>
    <source>
        <strain evidence="7 8">CC-BB4</strain>
    </source>
</reference>
<dbReference type="SMART" id="SM00028">
    <property type="entry name" value="TPR"/>
    <property type="match status" value="2"/>
</dbReference>
<gene>
    <name evidence="7" type="ORF">DW352_04185</name>
</gene>
<keyword evidence="4" id="KW-0802">TPR repeat</keyword>
<dbReference type="CDD" id="cd02440">
    <property type="entry name" value="AdoMet_MTases"/>
    <property type="match status" value="1"/>
</dbReference>
<dbReference type="GO" id="GO:0008168">
    <property type="term" value="F:methyltransferase activity"/>
    <property type="evidence" value="ECO:0007669"/>
    <property type="project" value="UniProtKB-KW"/>
</dbReference>
<organism evidence="7 8">
    <name type="scientific">Pseudolabrys taiwanensis</name>
    <dbReference type="NCBI Taxonomy" id="331696"/>
    <lineage>
        <taxon>Bacteria</taxon>
        <taxon>Pseudomonadati</taxon>
        <taxon>Pseudomonadota</taxon>
        <taxon>Alphaproteobacteria</taxon>
        <taxon>Hyphomicrobiales</taxon>
        <taxon>Xanthobacteraceae</taxon>
        <taxon>Pseudolabrys</taxon>
    </lineage>
</organism>
<dbReference type="PROSITE" id="PS50005">
    <property type="entry name" value="TPR"/>
    <property type="match status" value="1"/>
</dbReference>
<protein>
    <submittedName>
        <fullName evidence="7">Methyltransferase domain-containing protein</fullName>
    </submittedName>
</protein>
<proteinExistence type="predicted"/>
<feature type="region of interest" description="Disordered" evidence="5">
    <location>
        <begin position="1"/>
        <end position="29"/>
    </location>
</feature>
<dbReference type="InterPro" id="IPR011990">
    <property type="entry name" value="TPR-like_helical_dom_sf"/>
</dbReference>
<evidence type="ECO:0000259" key="6">
    <source>
        <dbReference type="Pfam" id="PF13649"/>
    </source>
</evidence>
<dbReference type="InterPro" id="IPR029063">
    <property type="entry name" value="SAM-dependent_MTases_sf"/>
</dbReference>
<dbReference type="SUPFAM" id="SSF53335">
    <property type="entry name" value="S-adenosyl-L-methionine-dependent methyltransferases"/>
    <property type="match status" value="1"/>
</dbReference>
<dbReference type="Pfam" id="PF14559">
    <property type="entry name" value="TPR_19"/>
    <property type="match status" value="1"/>
</dbReference>
<evidence type="ECO:0000313" key="7">
    <source>
        <dbReference type="EMBL" id="AXK79787.1"/>
    </source>
</evidence>
<dbReference type="GO" id="GO:0032259">
    <property type="term" value="P:methylation"/>
    <property type="evidence" value="ECO:0007669"/>
    <property type="project" value="UniProtKB-KW"/>
</dbReference>
<dbReference type="EMBL" id="CP031417">
    <property type="protein sequence ID" value="AXK79787.1"/>
    <property type="molecule type" value="Genomic_DNA"/>
</dbReference>
<feature type="repeat" description="TPR" evidence="4">
    <location>
        <begin position="62"/>
        <end position="95"/>
    </location>
</feature>
<accession>A0A345ZS90</accession>
<dbReference type="Proteomes" id="UP000254889">
    <property type="component" value="Chromosome"/>
</dbReference>
<sequence length="577" mass="63189">MNRKQRRATAKQAPAASGRPSMPAGDPGVQLLAAGLRHEQQRQFAEAAAAYQRLLAADPTHAEAANNLGRVLQAQGKTREASAAYAQALQLMPQLLDQYGGIFGTLVALRPALGEALRQATTAWPQRLGIDALFGKDAFEALAADPLLQCLLAATPVRDIAFERLLTMVRADLLAQATAAGTADSDTLALACALARQCFINDYIFVTAPDEDAHVAGLKALAPPQITPLQLAALAMYAPLAGLDQADALLARTWPVPVEAVVTQQLREPAAERALRETMPRLTAIDDETSVRVRAQYEENPYPRWVFPPGRTTPVGLDDYLRAQFPGVAFATTGKSEDLDILVAGCGTGWHAISVAQTYLGARLLAVDLSLSSLAYAKRGTPPRIASRIEYAQADILKLGALSRRFDVIEVSGVLHHMADLFEGWRLLLPLLRPNGLMHVGLYSEAARRDVVAARAFIADGGYRATPEDIRRCRQDLMATPLRSVARFSDFFTASECRDLLFHTQEARVTIPQIKRFLAENDLRFLGFEFDLGTQQRLRTLFAEQGASPTDLDRWHALEEAEPDLFAGMYQFWVQKR</sequence>
<dbReference type="AlphaFoldDB" id="A0A345ZS90"/>
<dbReference type="InterPro" id="IPR019734">
    <property type="entry name" value="TPR_rpt"/>
</dbReference>
<dbReference type="PANTHER" id="PTHR43464">
    <property type="entry name" value="METHYLTRANSFERASE"/>
    <property type="match status" value="1"/>
</dbReference>
<evidence type="ECO:0000256" key="1">
    <source>
        <dbReference type="ARBA" id="ARBA00022603"/>
    </source>
</evidence>
<dbReference type="Pfam" id="PF13649">
    <property type="entry name" value="Methyltransf_25"/>
    <property type="match status" value="1"/>
</dbReference>
<dbReference type="InterPro" id="IPR041698">
    <property type="entry name" value="Methyltransf_25"/>
</dbReference>
<evidence type="ECO:0000256" key="2">
    <source>
        <dbReference type="ARBA" id="ARBA00022679"/>
    </source>
</evidence>
<name>A0A345ZS90_9HYPH</name>
<keyword evidence="2 7" id="KW-0808">Transferase</keyword>
<evidence type="ECO:0000256" key="4">
    <source>
        <dbReference type="PROSITE-ProRule" id="PRU00339"/>
    </source>
</evidence>
<evidence type="ECO:0000313" key="8">
    <source>
        <dbReference type="Proteomes" id="UP000254889"/>
    </source>
</evidence>
<dbReference type="Gene3D" id="3.40.50.150">
    <property type="entry name" value="Vaccinia Virus protein VP39"/>
    <property type="match status" value="1"/>
</dbReference>
<dbReference type="RefSeq" id="WP_115688806.1">
    <property type="nucleotide sequence ID" value="NZ_CP031417.1"/>
</dbReference>
<keyword evidence="8" id="KW-1185">Reference proteome</keyword>
<dbReference type="Gene3D" id="1.25.40.10">
    <property type="entry name" value="Tetratricopeptide repeat domain"/>
    <property type="match status" value="1"/>
</dbReference>
<feature type="domain" description="Methyltransferase" evidence="6">
    <location>
        <begin position="341"/>
        <end position="436"/>
    </location>
</feature>
<dbReference type="PANTHER" id="PTHR43464:SF19">
    <property type="entry name" value="UBIQUINONE BIOSYNTHESIS O-METHYLTRANSFERASE, MITOCHONDRIAL"/>
    <property type="match status" value="1"/>
</dbReference>
<dbReference type="SUPFAM" id="SSF48452">
    <property type="entry name" value="TPR-like"/>
    <property type="match status" value="1"/>
</dbReference>
<dbReference type="OrthoDB" id="649979at2"/>
<evidence type="ECO:0000256" key="3">
    <source>
        <dbReference type="ARBA" id="ARBA00022691"/>
    </source>
</evidence>
<keyword evidence="3" id="KW-0949">S-adenosyl-L-methionine</keyword>
<keyword evidence="1 7" id="KW-0489">Methyltransferase</keyword>
<dbReference type="KEGG" id="ptaw:DW352_04185"/>